<protein>
    <recommendedName>
        <fullName evidence="2">F-box domain-containing protein</fullName>
    </recommendedName>
</protein>
<dbReference type="InterPro" id="IPR032675">
    <property type="entry name" value="LRR_dom_sf"/>
</dbReference>
<dbReference type="SUPFAM" id="SSF81383">
    <property type="entry name" value="F-box domain"/>
    <property type="match status" value="1"/>
</dbReference>
<organism evidence="3 4">
    <name type="scientific">Rhynchospora breviuscula</name>
    <dbReference type="NCBI Taxonomy" id="2022672"/>
    <lineage>
        <taxon>Eukaryota</taxon>
        <taxon>Viridiplantae</taxon>
        <taxon>Streptophyta</taxon>
        <taxon>Embryophyta</taxon>
        <taxon>Tracheophyta</taxon>
        <taxon>Spermatophyta</taxon>
        <taxon>Magnoliopsida</taxon>
        <taxon>Liliopsida</taxon>
        <taxon>Poales</taxon>
        <taxon>Cyperaceae</taxon>
        <taxon>Cyperoideae</taxon>
        <taxon>Rhynchosporeae</taxon>
        <taxon>Rhynchospora</taxon>
    </lineage>
</organism>
<accession>A0A9Q0CQP4</accession>
<feature type="region of interest" description="Disordered" evidence="1">
    <location>
        <begin position="1"/>
        <end position="27"/>
    </location>
</feature>
<feature type="compositionally biased region" description="Polar residues" evidence="1">
    <location>
        <begin position="1"/>
        <end position="17"/>
    </location>
</feature>
<dbReference type="PANTHER" id="PTHR34145">
    <property type="entry name" value="OS02G0105600 PROTEIN"/>
    <property type="match status" value="1"/>
</dbReference>
<evidence type="ECO:0000313" key="3">
    <source>
        <dbReference type="EMBL" id="KAJ1698409.1"/>
    </source>
</evidence>
<dbReference type="InterPro" id="IPR053781">
    <property type="entry name" value="F-box_AtFBL13-like"/>
</dbReference>
<evidence type="ECO:0000259" key="2">
    <source>
        <dbReference type="PROSITE" id="PS50181"/>
    </source>
</evidence>
<dbReference type="InterPro" id="IPR055357">
    <property type="entry name" value="LRR_At1g61320_AtMIF1"/>
</dbReference>
<sequence length="509" mass="58552">MNTSNGSSMITRPSNNTNKKKPAIEPDDDGWVTILSRQSRKEAKRKSRIVQQYTINDLPNSVLVHILSFLPTIQAAQTSVLSMRWKYLWTYVPALIIKGYGYNGAYKMQKLLQFCRSSYLRQISLMLQSPFDHESCIKWVDFAMKHKEVEELNLLLMNRNRFNMHTPSSLPRNIFSHSQSLRVLVLYGCELRNIGEVDLRNVRKLHFKKVDVVGNLLNDLLAACPRAEILKLEYSDSVTDLSANLPELKKLKLRECNKMKSARLTVPNLQVVKIEDSFESGIECFQLCGMVNLMEAYIIHNGDGDYRVYNSKYQVYANLLQILGQAKQLTVKCSSLEIMYNWSQVIADCSAMKVTRFELVNLDDCHDISSFILALLKKLPNLEEFRLHKIRDMDDRNFLRAEEASNGPNYGDSLPIDCLQQCLKRISIVDYNNEKLEFELVKFLLQNSIVLENICFLNCFGELKDYLELIEVLETCKASPKVEIVFEDDLETSVYSDHSDASDFSYATS</sequence>
<dbReference type="OrthoDB" id="695335at2759"/>
<dbReference type="EMBL" id="JAMQYH010000002">
    <property type="protein sequence ID" value="KAJ1698409.1"/>
    <property type="molecule type" value="Genomic_DNA"/>
</dbReference>
<dbReference type="InterPro" id="IPR001810">
    <property type="entry name" value="F-box_dom"/>
</dbReference>
<keyword evidence="4" id="KW-1185">Reference proteome</keyword>
<dbReference type="Pfam" id="PF00646">
    <property type="entry name" value="F-box"/>
    <property type="match status" value="1"/>
</dbReference>
<dbReference type="InterPro" id="IPR053772">
    <property type="entry name" value="At1g61320/At1g61330-like"/>
</dbReference>
<dbReference type="Gene3D" id="3.80.10.10">
    <property type="entry name" value="Ribonuclease Inhibitor"/>
    <property type="match status" value="1"/>
</dbReference>
<gene>
    <name evidence="3" type="ORF">LUZ63_006921</name>
</gene>
<proteinExistence type="predicted"/>
<feature type="domain" description="F-box" evidence="2">
    <location>
        <begin position="52"/>
        <end position="88"/>
    </location>
</feature>
<dbReference type="CDD" id="cd22160">
    <property type="entry name" value="F-box_AtFBL13-like"/>
    <property type="match status" value="1"/>
</dbReference>
<name>A0A9Q0CQP4_9POAL</name>
<reference evidence="3" key="1">
    <citation type="journal article" date="2022" name="Cell">
        <title>Repeat-based holocentromeres influence genome architecture and karyotype evolution.</title>
        <authorList>
            <person name="Hofstatter P.G."/>
            <person name="Thangavel G."/>
            <person name="Lux T."/>
            <person name="Neumann P."/>
            <person name="Vondrak T."/>
            <person name="Novak P."/>
            <person name="Zhang M."/>
            <person name="Costa L."/>
            <person name="Castellani M."/>
            <person name="Scott A."/>
            <person name="Toegelov H."/>
            <person name="Fuchs J."/>
            <person name="Mata-Sucre Y."/>
            <person name="Dias Y."/>
            <person name="Vanzela A.L.L."/>
            <person name="Huettel B."/>
            <person name="Almeida C.C.S."/>
            <person name="Simkova H."/>
            <person name="Souza G."/>
            <person name="Pedrosa-Harand A."/>
            <person name="Macas J."/>
            <person name="Mayer K.F.X."/>
            <person name="Houben A."/>
            <person name="Marques A."/>
        </authorList>
    </citation>
    <scope>NUCLEOTIDE SEQUENCE</scope>
    <source>
        <strain evidence="3">RhyBre1mFocal</strain>
    </source>
</reference>
<comment type="caution">
    <text evidence="3">The sequence shown here is derived from an EMBL/GenBank/DDBJ whole genome shotgun (WGS) entry which is preliminary data.</text>
</comment>
<evidence type="ECO:0000313" key="4">
    <source>
        <dbReference type="Proteomes" id="UP001151287"/>
    </source>
</evidence>
<dbReference type="Pfam" id="PF23622">
    <property type="entry name" value="LRR_At1g61320_AtMIF1"/>
    <property type="match status" value="1"/>
</dbReference>
<dbReference type="PANTHER" id="PTHR34145:SF28">
    <property type="entry name" value="F-BOX DOMAIN-CONTAINING PROTEIN"/>
    <property type="match status" value="1"/>
</dbReference>
<evidence type="ECO:0000256" key="1">
    <source>
        <dbReference type="SAM" id="MobiDB-lite"/>
    </source>
</evidence>
<dbReference type="PROSITE" id="PS50181">
    <property type="entry name" value="FBOX"/>
    <property type="match status" value="1"/>
</dbReference>
<dbReference type="SUPFAM" id="SSF52058">
    <property type="entry name" value="L domain-like"/>
    <property type="match status" value="1"/>
</dbReference>
<dbReference type="Proteomes" id="UP001151287">
    <property type="component" value="Unassembled WGS sequence"/>
</dbReference>
<dbReference type="AlphaFoldDB" id="A0A9Q0CQP4"/>
<dbReference type="InterPro" id="IPR036047">
    <property type="entry name" value="F-box-like_dom_sf"/>
</dbReference>